<proteinExistence type="predicted"/>
<feature type="chain" id="PRO_5029617804" evidence="1">
    <location>
        <begin position="33"/>
        <end position="145"/>
    </location>
</feature>
<comment type="caution">
    <text evidence="2">The sequence shown here is derived from an EMBL/GenBank/DDBJ whole genome shotgun (WGS) entry which is preliminary data.</text>
</comment>
<gene>
    <name evidence="2" type="ORF">HJG63_009194</name>
</gene>
<evidence type="ECO:0000313" key="2">
    <source>
        <dbReference type="EMBL" id="KAF6410757.1"/>
    </source>
</evidence>
<dbReference type="Proteomes" id="UP000593571">
    <property type="component" value="Unassembled WGS sequence"/>
</dbReference>
<organism evidence="2 3">
    <name type="scientific">Rousettus aegyptiacus</name>
    <name type="common">Egyptian fruit bat</name>
    <name type="synonym">Pteropus aegyptiacus</name>
    <dbReference type="NCBI Taxonomy" id="9407"/>
    <lineage>
        <taxon>Eukaryota</taxon>
        <taxon>Metazoa</taxon>
        <taxon>Chordata</taxon>
        <taxon>Craniata</taxon>
        <taxon>Vertebrata</taxon>
        <taxon>Euteleostomi</taxon>
        <taxon>Mammalia</taxon>
        <taxon>Eutheria</taxon>
        <taxon>Laurasiatheria</taxon>
        <taxon>Chiroptera</taxon>
        <taxon>Yinpterochiroptera</taxon>
        <taxon>Pteropodoidea</taxon>
        <taxon>Pteropodidae</taxon>
        <taxon>Rousettinae</taxon>
        <taxon>Rousettus</taxon>
    </lineage>
</organism>
<sequence>MPTSWLLPGRQEAPAGPPSFWLVLVLWPPSLGWPPGPGNPGIQVIDGGAVWQLKVGQESDRVRKRQNKVAWKNVLFWMSPKPLTLMYPNSCSSVHDLLFPRQNIMGVGPYVSFPMNLTLMMSVSAPIKPGPLWFDAGCLTSSISP</sequence>
<dbReference type="EMBL" id="JACASE010000014">
    <property type="protein sequence ID" value="KAF6410757.1"/>
    <property type="molecule type" value="Genomic_DNA"/>
</dbReference>
<keyword evidence="3" id="KW-1185">Reference proteome</keyword>
<dbReference type="AlphaFoldDB" id="A0A7J8CIU2"/>
<protein>
    <submittedName>
        <fullName evidence="2">Uncharacterized protein</fullName>
    </submittedName>
</protein>
<name>A0A7J8CIU2_ROUAE</name>
<reference evidence="2 3" key="1">
    <citation type="journal article" date="2020" name="Nature">
        <title>Six reference-quality genomes reveal evolution of bat adaptations.</title>
        <authorList>
            <person name="Jebb D."/>
            <person name="Huang Z."/>
            <person name="Pippel M."/>
            <person name="Hughes G.M."/>
            <person name="Lavrichenko K."/>
            <person name="Devanna P."/>
            <person name="Winkler S."/>
            <person name="Jermiin L.S."/>
            <person name="Skirmuntt E.C."/>
            <person name="Katzourakis A."/>
            <person name="Burkitt-Gray L."/>
            <person name="Ray D.A."/>
            <person name="Sullivan K.A.M."/>
            <person name="Roscito J.G."/>
            <person name="Kirilenko B.M."/>
            <person name="Davalos L.M."/>
            <person name="Corthals A.P."/>
            <person name="Power M.L."/>
            <person name="Jones G."/>
            <person name="Ransome R.D."/>
            <person name="Dechmann D.K.N."/>
            <person name="Locatelli A.G."/>
            <person name="Puechmaille S.J."/>
            <person name="Fedrigo O."/>
            <person name="Jarvis E.D."/>
            <person name="Hiller M."/>
            <person name="Vernes S.C."/>
            <person name="Myers E.W."/>
            <person name="Teeling E.C."/>
        </authorList>
    </citation>
    <scope>NUCLEOTIDE SEQUENCE [LARGE SCALE GENOMIC DNA]</scope>
    <source>
        <strain evidence="2">MRouAeg1</strain>
        <tissue evidence="2">Muscle</tissue>
    </source>
</reference>
<evidence type="ECO:0000313" key="3">
    <source>
        <dbReference type="Proteomes" id="UP000593571"/>
    </source>
</evidence>
<accession>A0A7J8CIU2</accession>
<evidence type="ECO:0000256" key="1">
    <source>
        <dbReference type="SAM" id="SignalP"/>
    </source>
</evidence>
<keyword evidence="1" id="KW-0732">Signal</keyword>
<feature type="signal peptide" evidence="1">
    <location>
        <begin position="1"/>
        <end position="32"/>
    </location>
</feature>